<dbReference type="AlphaFoldDB" id="A0A6G1D0G7"/>
<name>A0A6G1D0G7_9ORYZ</name>
<dbReference type="OrthoDB" id="1869436at2759"/>
<dbReference type="Proteomes" id="UP000479710">
    <property type="component" value="Unassembled WGS sequence"/>
</dbReference>
<feature type="compositionally biased region" description="Low complexity" evidence="1">
    <location>
        <begin position="23"/>
        <end position="33"/>
    </location>
</feature>
<evidence type="ECO:0000313" key="2">
    <source>
        <dbReference type="EMBL" id="KAF0906375.1"/>
    </source>
</evidence>
<gene>
    <name evidence="2" type="ORF">E2562_009730</name>
</gene>
<sequence>MDAATAAWTPPPGRRRIPPPGPAQRGPWSSSSEPPCPCGRCAALWTASTEPLECRPRRRRRCMIKTRSNKLSFGFIDSTCVNKTYVANFVNVVDYLARTLILHKSKSDIVLLPYCAN</sequence>
<keyword evidence="3" id="KW-1185">Reference proteome</keyword>
<comment type="caution">
    <text evidence="2">The sequence shown here is derived from an EMBL/GenBank/DDBJ whole genome shotgun (WGS) entry which is preliminary data.</text>
</comment>
<dbReference type="EMBL" id="SPHZ02000007">
    <property type="protein sequence ID" value="KAF0906375.1"/>
    <property type="molecule type" value="Genomic_DNA"/>
</dbReference>
<accession>A0A6G1D0G7</accession>
<reference evidence="2 3" key="1">
    <citation type="submission" date="2019-11" db="EMBL/GenBank/DDBJ databases">
        <title>Whole genome sequence of Oryza granulata.</title>
        <authorList>
            <person name="Li W."/>
        </authorList>
    </citation>
    <scope>NUCLEOTIDE SEQUENCE [LARGE SCALE GENOMIC DNA]</scope>
    <source>
        <strain evidence="3">cv. Menghai</strain>
        <tissue evidence="2">Leaf</tissue>
    </source>
</reference>
<organism evidence="2 3">
    <name type="scientific">Oryza meyeriana var. granulata</name>
    <dbReference type="NCBI Taxonomy" id="110450"/>
    <lineage>
        <taxon>Eukaryota</taxon>
        <taxon>Viridiplantae</taxon>
        <taxon>Streptophyta</taxon>
        <taxon>Embryophyta</taxon>
        <taxon>Tracheophyta</taxon>
        <taxon>Spermatophyta</taxon>
        <taxon>Magnoliopsida</taxon>
        <taxon>Liliopsida</taxon>
        <taxon>Poales</taxon>
        <taxon>Poaceae</taxon>
        <taxon>BOP clade</taxon>
        <taxon>Oryzoideae</taxon>
        <taxon>Oryzeae</taxon>
        <taxon>Oryzinae</taxon>
        <taxon>Oryza</taxon>
        <taxon>Oryza meyeriana</taxon>
    </lineage>
</organism>
<feature type="region of interest" description="Disordered" evidence="1">
    <location>
        <begin position="1"/>
        <end position="35"/>
    </location>
</feature>
<protein>
    <submittedName>
        <fullName evidence="2">Uncharacterized protein</fullName>
    </submittedName>
</protein>
<evidence type="ECO:0000313" key="3">
    <source>
        <dbReference type="Proteomes" id="UP000479710"/>
    </source>
</evidence>
<evidence type="ECO:0000256" key="1">
    <source>
        <dbReference type="SAM" id="MobiDB-lite"/>
    </source>
</evidence>
<proteinExistence type="predicted"/>